<reference evidence="1 2" key="1">
    <citation type="submission" date="2015-10" db="EMBL/GenBank/DDBJ databases">
        <title>Erysipelothrix larvae sp. LV19 isolated from the larval gut of the rhinoceros beetle, Trypoxylus dichotomus.</title>
        <authorList>
            <person name="Lim S."/>
            <person name="Kim B.-C."/>
        </authorList>
    </citation>
    <scope>NUCLEOTIDE SEQUENCE [LARGE SCALE GENOMIC DNA]</scope>
    <source>
        <strain evidence="1 2">LV19</strain>
    </source>
</reference>
<organism evidence="1 2">
    <name type="scientific">Erysipelothrix larvae</name>
    <dbReference type="NCBI Taxonomy" id="1514105"/>
    <lineage>
        <taxon>Bacteria</taxon>
        <taxon>Bacillati</taxon>
        <taxon>Bacillota</taxon>
        <taxon>Erysipelotrichia</taxon>
        <taxon>Erysipelotrichales</taxon>
        <taxon>Erysipelotrichaceae</taxon>
        <taxon>Erysipelothrix</taxon>
    </lineage>
</organism>
<dbReference type="KEGG" id="erl:AOC36_05170"/>
<name>A0A0X8H018_9FIRM</name>
<accession>A0A0X8H018</accession>
<dbReference type="EMBL" id="CP013213">
    <property type="protein sequence ID" value="AMC93389.1"/>
    <property type="molecule type" value="Genomic_DNA"/>
</dbReference>
<dbReference type="AlphaFoldDB" id="A0A0X8H018"/>
<protein>
    <submittedName>
        <fullName evidence="1">Uncharacterized protein</fullName>
    </submittedName>
</protein>
<evidence type="ECO:0000313" key="2">
    <source>
        <dbReference type="Proteomes" id="UP000063781"/>
    </source>
</evidence>
<sequence length="244" mass="29450">MLSKYHKYKLNKKRMNQLKTLAERFSLPYDPKNLMDYLTLTVFEEGLRNKETIESCYESVRSQCFDMWDYLSFKERNALILKDLKPELQNLKHFSYNNEQIFIPFFDELMNALYSKEVAILELPQFFELYQNFKSKIININRYGRLPFIANMGEFECSFDTKDFFILHDERGKAFIKVSDKDYDIFPYLKTKDLMQRDIFTFSLLLAEDEDAFYKALVDKEVVSKRFIKKYNKLVKKRQKKVKS</sequence>
<proteinExistence type="predicted"/>
<dbReference type="STRING" id="1514105.AOC36_05170"/>
<evidence type="ECO:0000313" key="1">
    <source>
        <dbReference type="EMBL" id="AMC93389.1"/>
    </source>
</evidence>
<dbReference type="Proteomes" id="UP000063781">
    <property type="component" value="Chromosome"/>
</dbReference>
<dbReference type="OrthoDB" id="1644343at2"/>
<gene>
    <name evidence="1" type="ORF">AOC36_05170</name>
</gene>
<keyword evidence="2" id="KW-1185">Reference proteome</keyword>